<dbReference type="Pfam" id="PF22022">
    <property type="entry name" value="Phage_int_M"/>
    <property type="match status" value="1"/>
</dbReference>
<keyword evidence="4" id="KW-0233">DNA recombination</keyword>
<dbReference type="InterPro" id="IPR053876">
    <property type="entry name" value="Phage_int_M"/>
</dbReference>
<evidence type="ECO:0000259" key="6">
    <source>
        <dbReference type="PROSITE" id="PS51898"/>
    </source>
</evidence>
<evidence type="ECO:0000313" key="9">
    <source>
        <dbReference type="Proteomes" id="UP001620397"/>
    </source>
</evidence>
<dbReference type="InterPro" id="IPR025166">
    <property type="entry name" value="Integrase_DNA_bind_dom"/>
</dbReference>
<protein>
    <submittedName>
        <fullName evidence="8">Integrase arm-type DNA-binding domain-containing protein</fullName>
    </submittedName>
</protein>
<dbReference type="Gene3D" id="3.30.160.390">
    <property type="entry name" value="Integrase, DNA-binding domain"/>
    <property type="match status" value="1"/>
</dbReference>
<dbReference type="InterPro" id="IPR038488">
    <property type="entry name" value="Integrase_DNA-bd_sf"/>
</dbReference>
<sequence length="432" mass="49549">MSEKTERPPLITEKDVIAASAQLKNRRLPEGPSNPILKKTKYTIDGAQRLYLVVTDKGAKYWNFRYRFDGKEKEAYIGKPFPQTSLKDAKKQAALLNARVLQGEDPAADKSNEKRKKQLAAGNTFDKAANAWHEYHSKRWSPLTSRQVREYLDKDIIPEFSGRQLDSIRTVEMADLLQKVVNRGAPDVAKKIQQWLGKIYTYARAHDWATIDPSRDLREIAPHVPAGQNYAHLPEEEVPEFLCKLRDNQSDPSVRGALWMILWSACRPGVTFTLRWSEIDLDQALWTIVKDREGMKLRYVHYVPLPTQAVEMFREHQRLTGAFEHVFLGRNDPGKSISDGAVGQLIKRLGYRGRQTPYGVRHITSTALNKRNYSPDWIERQLSHGDPDKVRATYNKTHWLDDRRAMMQTWADELDAMMATHSSTKVALQAGN</sequence>
<dbReference type="InterPro" id="IPR010998">
    <property type="entry name" value="Integrase_recombinase_N"/>
</dbReference>
<evidence type="ECO:0000256" key="2">
    <source>
        <dbReference type="ARBA" id="ARBA00022908"/>
    </source>
</evidence>
<evidence type="ECO:0000256" key="5">
    <source>
        <dbReference type="PROSITE-ProRule" id="PRU01248"/>
    </source>
</evidence>
<feature type="domain" description="Tyr recombinase" evidence="6">
    <location>
        <begin position="228"/>
        <end position="407"/>
    </location>
</feature>
<proteinExistence type="inferred from homology"/>
<dbReference type="Proteomes" id="UP001620397">
    <property type="component" value="Unassembled WGS sequence"/>
</dbReference>
<evidence type="ECO:0000259" key="7">
    <source>
        <dbReference type="PROSITE" id="PS51900"/>
    </source>
</evidence>
<dbReference type="InterPro" id="IPR002104">
    <property type="entry name" value="Integrase_catalytic"/>
</dbReference>
<evidence type="ECO:0000256" key="1">
    <source>
        <dbReference type="ARBA" id="ARBA00008857"/>
    </source>
</evidence>
<organism evidence="8 9">
    <name type="scientific">Dyella agri</name>
    <dbReference type="NCBI Taxonomy" id="1926869"/>
    <lineage>
        <taxon>Bacteria</taxon>
        <taxon>Pseudomonadati</taxon>
        <taxon>Pseudomonadota</taxon>
        <taxon>Gammaproteobacteria</taxon>
        <taxon>Lysobacterales</taxon>
        <taxon>Rhodanobacteraceae</taxon>
        <taxon>Dyella</taxon>
    </lineage>
</organism>
<evidence type="ECO:0000256" key="3">
    <source>
        <dbReference type="ARBA" id="ARBA00023125"/>
    </source>
</evidence>
<dbReference type="Pfam" id="PF00589">
    <property type="entry name" value="Phage_integrase"/>
    <property type="match status" value="1"/>
</dbReference>
<dbReference type="InterPro" id="IPR013762">
    <property type="entry name" value="Integrase-like_cat_sf"/>
</dbReference>
<gene>
    <name evidence="8" type="ORF">ISP14_16420</name>
</gene>
<comment type="similarity">
    <text evidence="1">Belongs to the 'phage' integrase family.</text>
</comment>
<dbReference type="InterPro" id="IPR011010">
    <property type="entry name" value="DNA_brk_join_enz"/>
</dbReference>
<dbReference type="PANTHER" id="PTHR30629">
    <property type="entry name" value="PROPHAGE INTEGRASE"/>
    <property type="match status" value="1"/>
</dbReference>
<reference evidence="8 9" key="1">
    <citation type="submission" date="2020-10" db="EMBL/GenBank/DDBJ databases">
        <title>Phylogeny of dyella-like bacteria.</title>
        <authorList>
            <person name="Fu J."/>
        </authorList>
    </citation>
    <scope>NUCLEOTIDE SEQUENCE [LARGE SCALE GENOMIC DNA]</scope>
    <source>
        <strain evidence="8 9">DKC-1</strain>
    </source>
</reference>
<keyword evidence="2" id="KW-0229">DNA integration</keyword>
<dbReference type="EMBL" id="JADIKL010000011">
    <property type="protein sequence ID" value="MFK2932369.1"/>
    <property type="molecule type" value="Genomic_DNA"/>
</dbReference>
<dbReference type="GO" id="GO:0003677">
    <property type="term" value="F:DNA binding"/>
    <property type="evidence" value="ECO:0007669"/>
    <property type="project" value="UniProtKB-KW"/>
</dbReference>
<evidence type="ECO:0000256" key="4">
    <source>
        <dbReference type="ARBA" id="ARBA00023172"/>
    </source>
</evidence>
<dbReference type="CDD" id="cd00801">
    <property type="entry name" value="INT_P4_C"/>
    <property type="match status" value="1"/>
</dbReference>
<dbReference type="PROSITE" id="PS51900">
    <property type="entry name" value="CB"/>
    <property type="match status" value="1"/>
</dbReference>
<name>A0ABW8KNZ4_9GAMM</name>
<dbReference type="InterPro" id="IPR050808">
    <property type="entry name" value="Phage_Integrase"/>
</dbReference>
<dbReference type="Pfam" id="PF13356">
    <property type="entry name" value="Arm-DNA-bind_3"/>
    <property type="match status" value="1"/>
</dbReference>
<evidence type="ECO:0000313" key="8">
    <source>
        <dbReference type="EMBL" id="MFK2932369.1"/>
    </source>
</evidence>
<comment type="caution">
    <text evidence="8">The sequence shown here is derived from an EMBL/GenBank/DDBJ whole genome shotgun (WGS) entry which is preliminary data.</text>
</comment>
<dbReference type="RefSeq" id="WP_404541886.1">
    <property type="nucleotide sequence ID" value="NZ_JADIKL010000011.1"/>
</dbReference>
<dbReference type="PANTHER" id="PTHR30629:SF2">
    <property type="entry name" value="PROPHAGE INTEGRASE INTS-RELATED"/>
    <property type="match status" value="1"/>
</dbReference>
<dbReference type="Gene3D" id="1.10.150.130">
    <property type="match status" value="1"/>
</dbReference>
<dbReference type="InterPro" id="IPR044068">
    <property type="entry name" value="CB"/>
</dbReference>
<keyword evidence="9" id="KW-1185">Reference proteome</keyword>
<dbReference type="PROSITE" id="PS51898">
    <property type="entry name" value="TYR_RECOMBINASE"/>
    <property type="match status" value="1"/>
</dbReference>
<dbReference type="Gene3D" id="1.10.443.10">
    <property type="entry name" value="Intergrase catalytic core"/>
    <property type="match status" value="1"/>
</dbReference>
<accession>A0ABW8KNZ4</accession>
<keyword evidence="3 5" id="KW-0238">DNA-binding</keyword>
<dbReference type="SUPFAM" id="SSF56349">
    <property type="entry name" value="DNA breaking-rejoining enzymes"/>
    <property type="match status" value="1"/>
</dbReference>
<feature type="domain" description="Core-binding (CB)" evidence="7">
    <location>
        <begin position="123"/>
        <end position="204"/>
    </location>
</feature>